<sequence>MPQTEWILDVLSDLKTFASANGLSALAEQLDDTKIVAAAEIASKREEALSPTHGQKGQPEPDFGGFGRHQRA</sequence>
<gene>
    <name evidence="2" type="ORF">HW564_16585</name>
</gene>
<protein>
    <submittedName>
        <fullName evidence="2">Uncharacterized protein</fullName>
    </submittedName>
</protein>
<reference evidence="2 3" key="1">
    <citation type="journal article" date="2020" name="Proc. Natl. Acad. Sci. U.S.A.">
        <title>Ecological drivers of bacterial community assembly in synthetic phycospheres.</title>
        <authorList>
            <person name="Fu H."/>
            <person name="Uchimiya M."/>
            <person name="Gore J."/>
            <person name="Moran M.A."/>
        </authorList>
    </citation>
    <scope>NUCLEOTIDE SEQUENCE [LARGE SCALE GENOMIC DNA]</scope>
    <source>
        <strain evidence="2">HF-Din03</strain>
    </source>
</reference>
<organism evidence="2 3">
    <name type="scientific">Ruegeria pomeroyi</name>
    <dbReference type="NCBI Taxonomy" id="89184"/>
    <lineage>
        <taxon>Bacteria</taxon>
        <taxon>Pseudomonadati</taxon>
        <taxon>Pseudomonadota</taxon>
        <taxon>Alphaproteobacteria</taxon>
        <taxon>Rhodobacterales</taxon>
        <taxon>Roseobacteraceae</taxon>
        <taxon>Ruegeria</taxon>
    </lineage>
</organism>
<feature type="region of interest" description="Disordered" evidence="1">
    <location>
        <begin position="45"/>
        <end position="72"/>
    </location>
</feature>
<name>A0A850LKD4_9RHOB</name>
<evidence type="ECO:0000313" key="2">
    <source>
        <dbReference type="EMBL" id="NVK98544.1"/>
    </source>
</evidence>
<evidence type="ECO:0000313" key="3">
    <source>
        <dbReference type="Proteomes" id="UP000565723"/>
    </source>
</evidence>
<dbReference type="Proteomes" id="UP000565723">
    <property type="component" value="Unassembled WGS sequence"/>
</dbReference>
<dbReference type="EMBL" id="JABXIY010000048">
    <property type="protein sequence ID" value="NVK98544.1"/>
    <property type="molecule type" value="Genomic_DNA"/>
</dbReference>
<accession>A0A850LKD4</accession>
<dbReference type="RefSeq" id="WP_144083945.1">
    <property type="nucleotide sequence ID" value="NZ_CP076685.1"/>
</dbReference>
<evidence type="ECO:0000256" key="1">
    <source>
        <dbReference type="SAM" id="MobiDB-lite"/>
    </source>
</evidence>
<proteinExistence type="predicted"/>
<dbReference type="AlphaFoldDB" id="A0A850LKD4"/>
<comment type="caution">
    <text evidence="2">The sequence shown here is derived from an EMBL/GenBank/DDBJ whole genome shotgun (WGS) entry which is preliminary data.</text>
</comment>